<dbReference type="PANTHER" id="PTHR38353">
    <property type="entry name" value="TROPOMYOSIN"/>
    <property type="match status" value="1"/>
</dbReference>
<evidence type="ECO:0000313" key="2">
    <source>
        <dbReference type="EMBL" id="RDX97929.1"/>
    </source>
</evidence>
<dbReference type="AlphaFoldDB" id="A0A371H564"/>
<evidence type="ECO:0000313" key="3">
    <source>
        <dbReference type="Proteomes" id="UP000257109"/>
    </source>
</evidence>
<feature type="non-terminal residue" evidence="2">
    <location>
        <position position="1"/>
    </location>
</feature>
<dbReference type="STRING" id="157652.A0A371H564"/>
<feature type="coiled-coil region" evidence="1">
    <location>
        <begin position="1"/>
        <end position="56"/>
    </location>
</feature>
<evidence type="ECO:0000256" key="1">
    <source>
        <dbReference type="SAM" id="Coils"/>
    </source>
</evidence>
<sequence>MEEYLEHMKTLRSQMNDVEDEAAKISVEEEMQLTNIRTLENDIDLAKSGITLLKEETEKMKAAKGEICSKILEKQKRTASLECDTSKLTQTLELLQQDRVGLSAKLSEKRAYYSKVAEDMNDKLQKQQVRFHSSSLLFDWVSTKRIGRERKEHDLVTEKVVGQRRKAGAHDNLVMDNVGSDVRKNLITELDSAKARLDEILILKAKVLTENNKIKLAIEDVKCRENEFKEELKAANITALEEEYNALLSDKSGETEYLQSLEKRVEKLKEIHHVVKCACGEEYTVAVNMFRI</sequence>
<organism evidence="2 3">
    <name type="scientific">Mucuna pruriens</name>
    <name type="common">Velvet bean</name>
    <name type="synonym">Dolichos pruriens</name>
    <dbReference type="NCBI Taxonomy" id="157652"/>
    <lineage>
        <taxon>Eukaryota</taxon>
        <taxon>Viridiplantae</taxon>
        <taxon>Streptophyta</taxon>
        <taxon>Embryophyta</taxon>
        <taxon>Tracheophyta</taxon>
        <taxon>Spermatophyta</taxon>
        <taxon>Magnoliopsida</taxon>
        <taxon>eudicotyledons</taxon>
        <taxon>Gunneridae</taxon>
        <taxon>Pentapetalae</taxon>
        <taxon>rosids</taxon>
        <taxon>fabids</taxon>
        <taxon>Fabales</taxon>
        <taxon>Fabaceae</taxon>
        <taxon>Papilionoideae</taxon>
        <taxon>50 kb inversion clade</taxon>
        <taxon>NPAAA clade</taxon>
        <taxon>indigoferoid/millettioid clade</taxon>
        <taxon>Phaseoleae</taxon>
        <taxon>Mucuna</taxon>
    </lineage>
</organism>
<comment type="caution">
    <text evidence="2">The sequence shown here is derived from an EMBL/GenBank/DDBJ whole genome shotgun (WGS) entry which is preliminary data.</text>
</comment>
<accession>A0A371H564</accession>
<dbReference type="Proteomes" id="UP000257109">
    <property type="component" value="Unassembled WGS sequence"/>
</dbReference>
<dbReference type="OrthoDB" id="1933536at2759"/>
<name>A0A371H564_MUCPR</name>
<protein>
    <submittedName>
        <fullName evidence="2">Uncharacterized protein</fullName>
    </submittedName>
</protein>
<reference evidence="2" key="1">
    <citation type="submission" date="2018-05" db="EMBL/GenBank/DDBJ databases">
        <title>Draft genome of Mucuna pruriens seed.</title>
        <authorList>
            <person name="Nnadi N.E."/>
            <person name="Vos R."/>
            <person name="Hasami M.H."/>
            <person name="Devisetty U.K."/>
            <person name="Aguiy J.C."/>
        </authorList>
    </citation>
    <scope>NUCLEOTIDE SEQUENCE [LARGE SCALE GENOMIC DNA]</scope>
    <source>
        <strain evidence="2">JCA_2017</strain>
    </source>
</reference>
<dbReference type="PANTHER" id="PTHR38353:SF2">
    <property type="entry name" value="TROPOMYOSIN"/>
    <property type="match status" value="1"/>
</dbReference>
<proteinExistence type="predicted"/>
<keyword evidence="3" id="KW-1185">Reference proteome</keyword>
<keyword evidence="1" id="KW-0175">Coiled coil</keyword>
<dbReference type="EMBL" id="QJKJ01003546">
    <property type="protein sequence ID" value="RDX97929.1"/>
    <property type="molecule type" value="Genomic_DNA"/>
</dbReference>
<dbReference type="Gene3D" id="1.20.5.1160">
    <property type="entry name" value="Vasodilator-stimulated phosphoprotein"/>
    <property type="match status" value="1"/>
</dbReference>
<gene>
    <name evidence="2" type="ORF">CR513_19234</name>
</gene>